<sequence>MTVKELIEWLQRIDDQSKEVYFEDESWGAVRVNEVVIDERYHKEHVLLKN</sequence>
<accession>A0A7X0HTI2</accession>
<gene>
    <name evidence="1" type="ORF">HNR53_003165</name>
</gene>
<dbReference type="AlphaFoldDB" id="A0A7X0HTI2"/>
<protein>
    <submittedName>
        <fullName evidence="1">Uncharacterized protein</fullName>
    </submittedName>
</protein>
<comment type="caution">
    <text evidence="1">The sequence shown here is derived from an EMBL/GenBank/DDBJ whole genome shotgun (WGS) entry which is preliminary data.</text>
</comment>
<proteinExistence type="predicted"/>
<evidence type="ECO:0000313" key="2">
    <source>
        <dbReference type="Proteomes" id="UP000531594"/>
    </source>
</evidence>
<dbReference type="RefSeq" id="WP_184527561.1">
    <property type="nucleotide sequence ID" value="NZ_JACHGK010000011.1"/>
</dbReference>
<dbReference type="EMBL" id="JACHGK010000011">
    <property type="protein sequence ID" value="MBB6446506.1"/>
    <property type="molecule type" value="Genomic_DNA"/>
</dbReference>
<evidence type="ECO:0000313" key="1">
    <source>
        <dbReference type="EMBL" id="MBB6446506.1"/>
    </source>
</evidence>
<dbReference type="Proteomes" id="UP000531594">
    <property type="component" value="Unassembled WGS sequence"/>
</dbReference>
<organism evidence="1 2">
    <name type="scientific">Bacillus benzoevorans</name>
    <dbReference type="NCBI Taxonomy" id="1456"/>
    <lineage>
        <taxon>Bacteria</taxon>
        <taxon>Bacillati</taxon>
        <taxon>Bacillota</taxon>
        <taxon>Bacilli</taxon>
        <taxon>Bacillales</taxon>
        <taxon>Bacillaceae</taxon>
        <taxon>Bacillus</taxon>
    </lineage>
</organism>
<keyword evidence="2" id="KW-1185">Reference proteome</keyword>
<name>A0A7X0HTI2_9BACI</name>
<reference evidence="1 2" key="1">
    <citation type="submission" date="2020-08" db="EMBL/GenBank/DDBJ databases">
        <title>Genomic Encyclopedia of Type Strains, Phase IV (KMG-IV): sequencing the most valuable type-strain genomes for metagenomic binning, comparative biology and taxonomic classification.</title>
        <authorList>
            <person name="Goeker M."/>
        </authorList>
    </citation>
    <scope>NUCLEOTIDE SEQUENCE [LARGE SCALE GENOMIC DNA]</scope>
    <source>
        <strain evidence="1 2">DSM 5391</strain>
    </source>
</reference>